<comment type="caution">
    <text evidence="1">The sequence shown here is derived from an EMBL/GenBank/DDBJ whole genome shotgun (WGS) entry which is preliminary data.</text>
</comment>
<dbReference type="RefSeq" id="WP_128227578.1">
    <property type="nucleotide sequence ID" value="NZ_SACR01000002.1"/>
</dbReference>
<dbReference type="PANTHER" id="PTHR39456:SF1">
    <property type="entry name" value="METAL-DEPENDENT HYDROLASE"/>
    <property type="match status" value="1"/>
</dbReference>
<dbReference type="OrthoDB" id="4760165at2"/>
<evidence type="ECO:0000313" key="2">
    <source>
        <dbReference type="Proteomes" id="UP000285575"/>
    </source>
</evidence>
<gene>
    <name evidence="1" type="ORF">EOE66_04915</name>
</gene>
<dbReference type="EMBL" id="SACR01000002">
    <property type="protein sequence ID" value="RVU47109.1"/>
    <property type="molecule type" value="Genomic_DNA"/>
</dbReference>
<keyword evidence="2" id="KW-1185">Reference proteome</keyword>
<proteinExistence type="predicted"/>
<dbReference type="Proteomes" id="UP000285575">
    <property type="component" value="Unassembled WGS sequence"/>
</dbReference>
<dbReference type="PANTHER" id="PTHR39456">
    <property type="entry name" value="METAL-DEPENDENT HYDROLASE"/>
    <property type="match status" value="1"/>
</dbReference>
<dbReference type="GO" id="GO:0016787">
    <property type="term" value="F:hydrolase activity"/>
    <property type="evidence" value="ECO:0007669"/>
    <property type="project" value="UniProtKB-KW"/>
</dbReference>
<keyword evidence="1" id="KW-0378">Hydrolase</keyword>
<reference evidence="1 2" key="1">
    <citation type="submission" date="2019-01" db="EMBL/GenBank/DDBJ databases">
        <authorList>
            <person name="Chen W.-M."/>
        </authorList>
    </citation>
    <scope>NUCLEOTIDE SEQUENCE [LARGE SCALE GENOMIC DNA]</scope>
    <source>
        <strain evidence="1 2">KYPY4</strain>
    </source>
</reference>
<sequence>MNLTVRRLLVDLKTPFARHWAGGCAFRSAFFNALSMSFPAGEQLFIDSVKLGVQQLSPEQQARFADEVKGFIGQEATHRRIHTLFNEQLTAQGYVNHWEGRIAQRRERMAELDPRNWLAVTAATEHLTAVFAEYLLAHPESLADAEPRLRDLWLWHSAEESEHRSTAFDLYTAAGGNHAWRVRIFRIVATHFALDVARQTLHNLWRDGHWWRPATWAGAWHLLMGRDGLLRHSIVHGRRYLREDFHPSQGDGRAAEAWLAAHAELAPPVRAGA</sequence>
<organism evidence="1 2">
    <name type="scientific">Rubrivivax rivuli</name>
    <dbReference type="NCBI Taxonomy" id="1862385"/>
    <lineage>
        <taxon>Bacteria</taxon>
        <taxon>Pseudomonadati</taxon>
        <taxon>Pseudomonadota</taxon>
        <taxon>Betaproteobacteria</taxon>
        <taxon>Burkholderiales</taxon>
        <taxon>Sphaerotilaceae</taxon>
        <taxon>Rubrivivax</taxon>
    </lineage>
</organism>
<dbReference type="PIRSF" id="PIRSF007580">
    <property type="entry name" value="UCP07580"/>
    <property type="match status" value="1"/>
</dbReference>
<name>A0A437RK22_9BURK</name>
<dbReference type="Pfam" id="PF10118">
    <property type="entry name" value="Metal_hydrol"/>
    <property type="match status" value="1"/>
</dbReference>
<protein>
    <submittedName>
        <fullName evidence="1">Metal-dependent hydrolase</fullName>
    </submittedName>
</protein>
<accession>A0A437RK22</accession>
<evidence type="ECO:0000313" key="1">
    <source>
        <dbReference type="EMBL" id="RVU47109.1"/>
    </source>
</evidence>
<dbReference type="AlphaFoldDB" id="A0A437RK22"/>
<dbReference type="InterPro" id="IPR016516">
    <property type="entry name" value="UCP07580"/>
</dbReference>